<name>A0ABD2AY77_VESSQ</name>
<feature type="compositionally biased region" description="Acidic residues" evidence="1">
    <location>
        <begin position="68"/>
        <end position="78"/>
    </location>
</feature>
<evidence type="ECO:0000256" key="1">
    <source>
        <dbReference type="SAM" id="MobiDB-lite"/>
    </source>
</evidence>
<evidence type="ECO:0000313" key="2">
    <source>
        <dbReference type="EMBL" id="KAL2725561.1"/>
    </source>
</evidence>
<dbReference type="EMBL" id="JAUDFV010000138">
    <property type="protein sequence ID" value="KAL2725561.1"/>
    <property type="molecule type" value="Genomic_DNA"/>
</dbReference>
<reference evidence="2 3" key="1">
    <citation type="journal article" date="2024" name="Ann. Entomol. Soc. Am.">
        <title>Genomic analyses of the southern and eastern yellowjacket wasps (Hymenoptera: Vespidae) reveal evolutionary signatures of social life.</title>
        <authorList>
            <person name="Catto M.A."/>
            <person name="Caine P.B."/>
            <person name="Orr S.E."/>
            <person name="Hunt B.G."/>
            <person name="Goodisman M.A.D."/>
        </authorList>
    </citation>
    <scope>NUCLEOTIDE SEQUENCE [LARGE SCALE GENOMIC DNA]</scope>
    <source>
        <strain evidence="2">233</strain>
        <tissue evidence="2">Head and thorax</tissue>
    </source>
</reference>
<feature type="compositionally biased region" description="Basic residues" evidence="1">
    <location>
        <begin position="28"/>
        <end position="42"/>
    </location>
</feature>
<protein>
    <submittedName>
        <fullName evidence="2">Uncharacterized protein</fullName>
    </submittedName>
</protein>
<evidence type="ECO:0000313" key="3">
    <source>
        <dbReference type="Proteomes" id="UP001607302"/>
    </source>
</evidence>
<gene>
    <name evidence="2" type="ORF">V1478_008234</name>
</gene>
<feature type="compositionally biased region" description="Basic and acidic residues" evidence="1">
    <location>
        <begin position="43"/>
        <end position="55"/>
    </location>
</feature>
<dbReference type="AlphaFoldDB" id="A0ABD2AY77"/>
<sequence length="98" mass="11578">MGRMVGGKKRKDKNGNYDIKGLRDKNTTRVRKKSRVVKRRTSREKEANEEGVEKEKEEDEKEGSGKGDDEEEEEEEEEREKRNGWTDYSKERLRCIGL</sequence>
<organism evidence="2 3">
    <name type="scientific">Vespula squamosa</name>
    <name type="common">Southern yellow jacket</name>
    <name type="synonym">Wasp</name>
    <dbReference type="NCBI Taxonomy" id="30214"/>
    <lineage>
        <taxon>Eukaryota</taxon>
        <taxon>Metazoa</taxon>
        <taxon>Ecdysozoa</taxon>
        <taxon>Arthropoda</taxon>
        <taxon>Hexapoda</taxon>
        <taxon>Insecta</taxon>
        <taxon>Pterygota</taxon>
        <taxon>Neoptera</taxon>
        <taxon>Endopterygota</taxon>
        <taxon>Hymenoptera</taxon>
        <taxon>Apocrita</taxon>
        <taxon>Aculeata</taxon>
        <taxon>Vespoidea</taxon>
        <taxon>Vespidae</taxon>
        <taxon>Vespinae</taxon>
        <taxon>Vespula</taxon>
    </lineage>
</organism>
<dbReference type="Proteomes" id="UP001607302">
    <property type="component" value="Unassembled WGS sequence"/>
</dbReference>
<keyword evidence="3" id="KW-1185">Reference proteome</keyword>
<comment type="caution">
    <text evidence="2">The sequence shown here is derived from an EMBL/GenBank/DDBJ whole genome shotgun (WGS) entry which is preliminary data.</text>
</comment>
<feature type="compositionally biased region" description="Basic residues" evidence="1">
    <location>
        <begin position="1"/>
        <end position="12"/>
    </location>
</feature>
<proteinExistence type="predicted"/>
<accession>A0ABD2AY77</accession>
<feature type="region of interest" description="Disordered" evidence="1">
    <location>
        <begin position="1"/>
        <end position="86"/>
    </location>
</feature>